<dbReference type="PROSITE" id="PS51914">
    <property type="entry name" value="MRH"/>
    <property type="match status" value="1"/>
</dbReference>
<feature type="domain" description="MRH" evidence="10">
    <location>
        <begin position="1"/>
        <end position="128"/>
    </location>
</feature>
<keyword evidence="5 9" id="KW-1133">Transmembrane helix</keyword>
<dbReference type="Gene3D" id="2.70.130.10">
    <property type="entry name" value="Mannose-6-phosphate receptor binding domain"/>
    <property type="match status" value="1"/>
</dbReference>
<evidence type="ECO:0000256" key="6">
    <source>
        <dbReference type="ARBA" id="ARBA00023136"/>
    </source>
</evidence>
<dbReference type="InterPro" id="IPR009011">
    <property type="entry name" value="Man6P_isomerase_rcpt-bd_dom_sf"/>
</dbReference>
<dbReference type="InterPro" id="IPR028927">
    <property type="entry name" value="Man-6-P_rcpt"/>
</dbReference>
<comment type="caution">
    <text evidence="11">The sequence shown here is derived from an EMBL/GenBank/DDBJ whole genome shotgun (WGS) entry which is preliminary data.</text>
</comment>
<evidence type="ECO:0000256" key="5">
    <source>
        <dbReference type="ARBA" id="ARBA00022989"/>
    </source>
</evidence>
<keyword evidence="8" id="KW-0325">Glycoprotein</keyword>
<evidence type="ECO:0000313" key="12">
    <source>
        <dbReference type="Proteomes" id="UP001140217"/>
    </source>
</evidence>
<reference evidence="11" key="1">
    <citation type="submission" date="2022-07" db="EMBL/GenBank/DDBJ databases">
        <title>Phylogenomic reconstructions and comparative analyses of Kickxellomycotina fungi.</title>
        <authorList>
            <person name="Reynolds N.K."/>
            <person name="Stajich J.E."/>
            <person name="Barry K."/>
            <person name="Grigoriev I.V."/>
            <person name="Crous P."/>
            <person name="Smith M.E."/>
        </authorList>
    </citation>
    <scope>NUCLEOTIDE SEQUENCE</scope>
    <source>
        <strain evidence="11">NBRC 105414</strain>
    </source>
</reference>
<dbReference type="AlphaFoldDB" id="A0A9W8H8H8"/>
<dbReference type="PANTHER" id="PTHR15071">
    <property type="entry name" value="MANNOSE-6-PHOSPHATE RECEPTOR FAMILY MEMBER"/>
    <property type="match status" value="1"/>
</dbReference>
<name>A0A9W8H8H8_9FUNG</name>
<evidence type="ECO:0000256" key="9">
    <source>
        <dbReference type="SAM" id="Phobius"/>
    </source>
</evidence>
<keyword evidence="2" id="KW-0813">Transport</keyword>
<dbReference type="EMBL" id="JANBUL010000125">
    <property type="protein sequence ID" value="KAJ2780792.1"/>
    <property type="molecule type" value="Genomic_DNA"/>
</dbReference>
<accession>A0A9W8H8H8</accession>
<dbReference type="GO" id="GO:0005770">
    <property type="term" value="C:late endosome"/>
    <property type="evidence" value="ECO:0007669"/>
    <property type="project" value="TreeGrafter"/>
</dbReference>
<comment type="subcellular location">
    <subcellularLocation>
        <location evidence="1">Endomembrane system</location>
    </subcellularLocation>
</comment>
<keyword evidence="12" id="KW-1185">Reference proteome</keyword>
<evidence type="ECO:0000313" key="11">
    <source>
        <dbReference type="EMBL" id="KAJ2780792.1"/>
    </source>
</evidence>
<evidence type="ECO:0000259" key="10">
    <source>
        <dbReference type="PROSITE" id="PS51914"/>
    </source>
</evidence>
<dbReference type="GO" id="GO:0007034">
    <property type="term" value="P:vacuolar transport"/>
    <property type="evidence" value="ECO:0007669"/>
    <property type="project" value="TreeGrafter"/>
</dbReference>
<evidence type="ECO:0000256" key="1">
    <source>
        <dbReference type="ARBA" id="ARBA00004308"/>
    </source>
</evidence>
<evidence type="ECO:0000256" key="3">
    <source>
        <dbReference type="ARBA" id="ARBA00022692"/>
    </source>
</evidence>
<organism evidence="11 12">
    <name type="scientific">Coemansia javaensis</name>
    <dbReference type="NCBI Taxonomy" id="2761396"/>
    <lineage>
        <taxon>Eukaryota</taxon>
        <taxon>Fungi</taxon>
        <taxon>Fungi incertae sedis</taxon>
        <taxon>Zoopagomycota</taxon>
        <taxon>Kickxellomycotina</taxon>
        <taxon>Kickxellomycetes</taxon>
        <taxon>Kickxellales</taxon>
        <taxon>Kickxellaceae</taxon>
        <taxon>Coemansia</taxon>
    </lineage>
</organism>
<evidence type="ECO:0000256" key="4">
    <source>
        <dbReference type="ARBA" id="ARBA00022729"/>
    </source>
</evidence>
<keyword evidence="4" id="KW-0732">Signal</keyword>
<evidence type="ECO:0000256" key="8">
    <source>
        <dbReference type="ARBA" id="ARBA00023180"/>
    </source>
</evidence>
<proteinExistence type="predicted"/>
<evidence type="ECO:0000256" key="7">
    <source>
        <dbReference type="ARBA" id="ARBA00023157"/>
    </source>
</evidence>
<protein>
    <submittedName>
        <fullName evidence="11">Cation-independent mannose-6-phosphate receptor CI-MPR</fullName>
    </submittedName>
</protein>
<dbReference type="SUPFAM" id="SSF50911">
    <property type="entry name" value="Mannose 6-phosphate receptor domain"/>
    <property type="match status" value="1"/>
</dbReference>
<dbReference type="Proteomes" id="UP001140217">
    <property type="component" value="Unassembled WGS sequence"/>
</dbReference>
<keyword evidence="11" id="KW-0675">Receptor</keyword>
<dbReference type="PANTHER" id="PTHR15071:SF0">
    <property type="entry name" value="MANNOSE 6-PHOSPHATE RECEPTOR-LIKE PROTEIN 1"/>
    <property type="match status" value="1"/>
</dbReference>
<keyword evidence="6 9" id="KW-0472">Membrane</keyword>
<dbReference type="GO" id="GO:0010008">
    <property type="term" value="C:endosome membrane"/>
    <property type="evidence" value="ECO:0007669"/>
    <property type="project" value="UniProtKB-SubCell"/>
</dbReference>
<sequence>MHYDLRPLARHGDGYSVEGHGDGYAFKLNVCRALPGPPGAMAGAQWSAGGQAGSLGRLSTTPRLRSGRLSLAYTDGDVCSEAPHLRKSAFVSFVCAPDTADLGQPVLVAEWAKCGFVFEWRTPAACPRASAAEDAAYDDGGAPAEDASRGSVAFVAVFVLGSIYMLGGFLYNRVLNTSQGLRGIEQLPNYRLWRGIYLAARRVAAGAASGVLYLVDAASGRRGAIRIDDAEHSIRAELFGPDDDYYDDDDDGPEVLPIARR</sequence>
<keyword evidence="7" id="KW-1015">Disulfide bond</keyword>
<keyword evidence="3 9" id="KW-0812">Transmembrane</keyword>
<dbReference type="GO" id="GO:0000139">
    <property type="term" value="C:Golgi membrane"/>
    <property type="evidence" value="ECO:0007669"/>
    <property type="project" value="UniProtKB-SubCell"/>
</dbReference>
<dbReference type="OrthoDB" id="4504960at2759"/>
<evidence type="ECO:0000256" key="2">
    <source>
        <dbReference type="ARBA" id="ARBA00022448"/>
    </source>
</evidence>
<dbReference type="InterPro" id="IPR044865">
    <property type="entry name" value="MRH_dom"/>
</dbReference>
<feature type="transmembrane region" description="Helical" evidence="9">
    <location>
        <begin position="152"/>
        <end position="172"/>
    </location>
</feature>
<dbReference type="Pfam" id="PF02157">
    <property type="entry name" value="Man-6-P_recep"/>
    <property type="match status" value="1"/>
</dbReference>
<gene>
    <name evidence="11" type="primary">MRL1</name>
    <name evidence="11" type="ORF">H4R18_003260</name>
</gene>